<evidence type="ECO:0000256" key="5">
    <source>
        <dbReference type="ARBA" id="ARBA00022801"/>
    </source>
</evidence>
<evidence type="ECO:0000256" key="4">
    <source>
        <dbReference type="ARBA" id="ARBA00022759"/>
    </source>
</evidence>
<evidence type="ECO:0000256" key="2">
    <source>
        <dbReference type="ARBA" id="ARBA00022695"/>
    </source>
</evidence>
<gene>
    <name evidence="8" type="ORF">MTR67_047997</name>
</gene>
<dbReference type="SUPFAM" id="SSF56672">
    <property type="entry name" value="DNA/RNA polymerases"/>
    <property type="match status" value="1"/>
</dbReference>
<sequence length="148" mass="17130">MGSMDDTNMSGMYPSRPFTWSQSKDLQGLQAKFMKREALEELEGVGIGGVLMPEGKPLAFFSEKLKGATLMYSTYDKELYALVRVLAHWQHYLWHKEFVIRTDHESLNHLKGQSKLNQRHAKWVEFIETFPYVINYKQGKENVVADAL</sequence>
<dbReference type="GO" id="GO:0003964">
    <property type="term" value="F:RNA-directed DNA polymerase activity"/>
    <property type="evidence" value="ECO:0007669"/>
    <property type="project" value="UniProtKB-KW"/>
</dbReference>
<dbReference type="GO" id="GO:0016787">
    <property type="term" value="F:hydrolase activity"/>
    <property type="evidence" value="ECO:0007669"/>
    <property type="project" value="UniProtKB-KW"/>
</dbReference>
<keyword evidence="9" id="KW-1185">Reference proteome</keyword>
<evidence type="ECO:0000313" key="9">
    <source>
        <dbReference type="Proteomes" id="UP001234989"/>
    </source>
</evidence>
<evidence type="ECO:0000313" key="8">
    <source>
        <dbReference type="EMBL" id="WMV54612.1"/>
    </source>
</evidence>
<dbReference type="EMBL" id="CP133622">
    <property type="protein sequence ID" value="WMV54612.1"/>
    <property type="molecule type" value="Genomic_DNA"/>
</dbReference>
<evidence type="ECO:0000256" key="6">
    <source>
        <dbReference type="ARBA" id="ARBA00022918"/>
    </source>
</evidence>
<dbReference type="InterPro" id="IPR041373">
    <property type="entry name" value="RT_RNaseH"/>
</dbReference>
<accession>A0AAF0UY35</accession>
<keyword evidence="2" id="KW-0548">Nucleotidyltransferase</keyword>
<keyword evidence="4" id="KW-0255">Endonuclease</keyword>
<organism evidence="8 9">
    <name type="scientific">Solanum verrucosum</name>
    <dbReference type="NCBI Taxonomy" id="315347"/>
    <lineage>
        <taxon>Eukaryota</taxon>
        <taxon>Viridiplantae</taxon>
        <taxon>Streptophyta</taxon>
        <taxon>Embryophyta</taxon>
        <taxon>Tracheophyta</taxon>
        <taxon>Spermatophyta</taxon>
        <taxon>Magnoliopsida</taxon>
        <taxon>eudicotyledons</taxon>
        <taxon>Gunneridae</taxon>
        <taxon>Pentapetalae</taxon>
        <taxon>asterids</taxon>
        <taxon>lamiids</taxon>
        <taxon>Solanales</taxon>
        <taxon>Solanaceae</taxon>
        <taxon>Solanoideae</taxon>
        <taxon>Solaneae</taxon>
        <taxon>Solanum</taxon>
    </lineage>
</organism>
<keyword evidence="3" id="KW-0540">Nuclease</keyword>
<proteinExistence type="predicted"/>
<keyword evidence="1" id="KW-0808">Transferase</keyword>
<dbReference type="Proteomes" id="UP001234989">
    <property type="component" value="Chromosome 11"/>
</dbReference>
<feature type="domain" description="Reverse transcriptase RNase H-like" evidence="7">
    <location>
        <begin position="44"/>
        <end position="130"/>
    </location>
</feature>
<evidence type="ECO:0000259" key="7">
    <source>
        <dbReference type="Pfam" id="PF17917"/>
    </source>
</evidence>
<dbReference type="PANTHER" id="PTHR35046:SF9">
    <property type="entry name" value="RNA-DIRECTED DNA POLYMERASE"/>
    <property type="match status" value="1"/>
</dbReference>
<evidence type="ECO:0000256" key="1">
    <source>
        <dbReference type="ARBA" id="ARBA00022679"/>
    </source>
</evidence>
<evidence type="ECO:0000256" key="3">
    <source>
        <dbReference type="ARBA" id="ARBA00022722"/>
    </source>
</evidence>
<keyword evidence="5" id="KW-0378">Hydrolase</keyword>
<dbReference type="PANTHER" id="PTHR35046">
    <property type="entry name" value="ZINC KNUCKLE (CCHC-TYPE) FAMILY PROTEIN"/>
    <property type="match status" value="1"/>
</dbReference>
<keyword evidence="6" id="KW-0695">RNA-directed DNA polymerase</keyword>
<protein>
    <recommendedName>
        <fullName evidence="7">Reverse transcriptase RNase H-like domain-containing protein</fullName>
    </recommendedName>
</protein>
<dbReference type="AlphaFoldDB" id="A0AAF0UY35"/>
<dbReference type="Pfam" id="PF17917">
    <property type="entry name" value="RT_RNaseH"/>
    <property type="match status" value="1"/>
</dbReference>
<dbReference type="InterPro" id="IPR043502">
    <property type="entry name" value="DNA/RNA_pol_sf"/>
</dbReference>
<dbReference type="GO" id="GO:0004519">
    <property type="term" value="F:endonuclease activity"/>
    <property type="evidence" value="ECO:0007669"/>
    <property type="project" value="UniProtKB-KW"/>
</dbReference>
<name>A0AAF0UY35_SOLVR</name>
<dbReference type="CDD" id="cd09274">
    <property type="entry name" value="RNase_HI_RT_Ty3"/>
    <property type="match status" value="1"/>
</dbReference>
<reference evidence="8" key="1">
    <citation type="submission" date="2023-08" db="EMBL/GenBank/DDBJ databases">
        <title>A de novo genome assembly of Solanum verrucosum Schlechtendal, a Mexican diploid species geographically isolated from the other diploid A-genome species in potato relatives.</title>
        <authorList>
            <person name="Hosaka K."/>
        </authorList>
    </citation>
    <scope>NUCLEOTIDE SEQUENCE</scope>
    <source>
        <tissue evidence="8">Young leaves</tissue>
    </source>
</reference>